<dbReference type="RefSeq" id="WP_118170365.1">
    <property type="nucleotide sequence ID" value="NZ_CAXVMQ010000009.1"/>
</dbReference>
<dbReference type="Proteomes" id="UP000283429">
    <property type="component" value="Unassembled WGS sequence"/>
</dbReference>
<evidence type="ECO:0000313" key="1">
    <source>
        <dbReference type="EMBL" id="RHD84907.1"/>
    </source>
</evidence>
<name>A0A414HHW0_PHOVU</name>
<sequence length="285" mass="33142">MGQIEDLVECWIESNKLPFGYEGVESITKKLQSYIEVCDTLPIEDKIKALSFLYGKCDYILNSIASFMEYQLDYDPTEDEIWDFIEEQRKNIDIHDKNLPYWKYYISDENIGEPELFDISMLYDYVFPPMKEQYREKNKDAAEWCDKIQDIQTNIYKRLSEEKEKQSFLNDVFKDDAVIVATTIDDCLVNCDKGAIKRKLVPLLRGKKGESIAIVIEALTKLTYTTANVKTLYNIFKNEFGITGSYSGVTHWTNAMRDKTKKEIPEVIDALLKVDTIMKELTIKG</sequence>
<proteinExistence type="predicted"/>
<dbReference type="EMBL" id="QSJM01000004">
    <property type="protein sequence ID" value="RHD84907.1"/>
    <property type="molecule type" value="Genomic_DNA"/>
</dbReference>
<organism evidence="1 2">
    <name type="scientific">Phocaeicola vulgatus</name>
    <name type="common">Bacteroides vulgatus</name>
    <dbReference type="NCBI Taxonomy" id="821"/>
    <lineage>
        <taxon>Bacteria</taxon>
        <taxon>Pseudomonadati</taxon>
        <taxon>Bacteroidota</taxon>
        <taxon>Bacteroidia</taxon>
        <taxon>Bacteroidales</taxon>
        <taxon>Bacteroidaceae</taxon>
        <taxon>Phocaeicola</taxon>
    </lineage>
</organism>
<protein>
    <submittedName>
        <fullName evidence="1">Uncharacterized protein</fullName>
    </submittedName>
</protein>
<dbReference type="AlphaFoldDB" id="A0A414HHW0"/>
<gene>
    <name evidence="1" type="ORF">DW783_02665</name>
</gene>
<evidence type="ECO:0000313" key="2">
    <source>
        <dbReference type="Proteomes" id="UP000283429"/>
    </source>
</evidence>
<comment type="caution">
    <text evidence="1">The sequence shown here is derived from an EMBL/GenBank/DDBJ whole genome shotgun (WGS) entry which is preliminary data.</text>
</comment>
<accession>A0A414HHW0</accession>
<reference evidence="1 2" key="1">
    <citation type="submission" date="2018-08" db="EMBL/GenBank/DDBJ databases">
        <title>A genome reference for cultivated species of the human gut microbiota.</title>
        <authorList>
            <person name="Zou Y."/>
            <person name="Xue W."/>
            <person name="Luo G."/>
        </authorList>
    </citation>
    <scope>NUCLEOTIDE SEQUENCE [LARGE SCALE GENOMIC DNA]</scope>
    <source>
        <strain evidence="1 2">AM30-40</strain>
    </source>
</reference>